<feature type="transmembrane region" description="Helical" evidence="7">
    <location>
        <begin position="72"/>
        <end position="90"/>
    </location>
</feature>
<protein>
    <recommendedName>
        <fullName evidence="8">PHTF1/2 N-terminal domain-containing protein</fullName>
    </recommendedName>
</protein>
<feature type="compositionally biased region" description="Polar residues" evidence="6">
    <location>
        <begin position="1049"/>
        <end position="1059"/>
    </location>
</feature>
<feature type="compositionally biased region" description="Polar residues" evidence="6">
    <location>
        <begin position="638"/>
        <end position="653"/>
    </location>
</feature>
<name>A0AA85K2F0_TRIRE</name>
<dbReference type="InterPro" id="IPR021980">
    <property type="entry name" value="PHTF1/2_N"/>
</dbReference>
<feature type="domain" description="PHTF1/2 N-terminal" evidence="8">
    <location>
        <begin position="4"/>
        <end position="151"/>
    </location>
</feature>
<keyword evidence="9" id="KW-1185">Reference proteome</keyword>
<dbReference type="WBParaSite" id="TREG1_56920.3">
    <property type="protein sequence ID" value="TREG1_56920.3"/>
    <property type="gene ID" value="TREG1_56920"/>
</dbReference>
<evidence type="ECO:0000256" key="2">
    <source>
        <dbReference type="ARBA" id="ARBA00022692"/>
    </source>
</evidence>
<feature type="region of interest" description="Disordered" evidence="6">
    <location>
        <begin position="192"/>
        <end position="255"/>
    </location>
</feature>
<feature type="compositionally biased region" description="Polar residues" evidence="6">
    <location>
        <begin position="241"/>
        <end position="250"/>
    </location>
</feature>
<feature type="region of interest" description="Disordered" evidence="6">
    <location>
        <begin position="449"/>
        <end position="485"/>
    </location>
</feature>
<evidence type="ECO:0000256" key="3">
    <source>
        <dbReference type="ARBA" id="ARBA00022989"/>
    </source>
</evidence>
<evidence type="ECO:0000256" key="1">
    <source>
        <dbReference type="ARBA" id="ARBA00004141"/>
    </source>
</evidence>
<dbReference type="PANTHER" id="PTHR12680:SF6">
    <property type="entry name" value="PROTEIN PHTF"/>
    <property type="match status" value="1"/>
</dbReference>
<dbReference type="GO" id="GO:0016020">
    <property type="term" value="C:membrane"/>
    <property type="evidence" value="ECO:0007669"/>
    <property type="project" value="UniProtKB-SubCell"/>
</dbReference>
<accession>A0AA85K2F0</accession>
<reference evidence="10 11" key="2">
    <citation type="submission" date="2023-11" db="UniProtKB">
        <authorList>
            <consortium name="WormBaseParasite"/>
        </authorList>
    </citation>
    <scope>IDENTIFICATION</scope>
</reference>
<organism evidence="9 10">
    <name type="scientific">Trichobilharzia regenti</name>
    <name type="common">Nasal bird schistosome</name>
    <dbReference type="NCBI Taxonomy" id="157069"/>
    <lineage>
        <taxon>Eukaryota</taxon>
        <taxon>Metazoa</taxon>
        <taxon>Spiralia</taxon>
        <taxon>Lophotrochozoa</taxon>
        <taxon>Platyhelminthes</taxon>
        <taxon>Trematoda</taxon>
        <taxon>Digenea</taxon>
        <taxon>Strigeidida</taxon>
        <taxon>Schistosomatoidea</taxon>
        <taxon>Schistosomatidae</taxon>
        <taxon>Trichobilharzia</taxon>
    </lineage>
</organism>
<evidence type="ECO:0000256" key="5">
    <source>
        <dbReference type="ARBA" id="ARBA00023180"/>
    </source>
</evidence>
<sequence length="1584" mass="181374">MRSFESYVKVFQLKLSNYDKHPWEHSVEQRILQGIDHHSTHDGKARAGLIDVDIVRGSVFNKGKPRHGWMSAIRLGLLRVAFAPFFWNYWRGHTSFRVAVYIMVHFFLQFLQVVFFLLTDPRTSNSSQDDVLLPCLLAVCLGILHAHITAPHGKTSLYSSVKDGPLSAQSFKDTGDQVHNLGANVYHHCPDNLQTDKHGSTQNNLKRPNEYNRHPTHSSNSESRQHLNNIYSANHHLGSSPLHNQDNVDNNSEHPDFVENNCTECYNPSDLVCREYGRSQRNIHWKSGDPEFRKILTSSHKCYSAYPNSDYHGEFSTIYRQSDNNQCELNESDITHETEGPQSALTLEEECGRNKLLHNSQILEHRPRLVRRRRRQNSYSSKHGNSSRGHDADVEESEAESETVPVKKNTDLVGFDDQGVPFDETVNEAHPDPRSQSYLKDNVHHVMNSNHQLTSELKKSSKRVLKKEEDSSEFQQDSSGQLGGNLGANISVNTQSSCEVVPTHDSIIPLKGDQLSKSSSVHPHLSHLSSLSSSTDSFTESTSFSLKRSLSYDCLTKRQQNLSYTDTPNNNNNMLRNSFSEAVLGRSNLSEFFRKQLCDMNEEKGSEYPSKLSLKENQHFQCTYDTKREVGRAYNIPEVSQQKQSTTENTSYRKMSVSSHSSAGTESSTNSARSFNSLRKYPKRSGHIFELESVHDIGAELTANPKCVDSLLDRKMHFSYNDILKSIDVNKKFAVQQDDRFKDLEKLDEFDKKHGVVDFESRDRPEFKNKSYEFINKDDTITVYNRQRAKYLRLFLQRACHSQHQQQLQQARLMMIPPEQTDTDMMESETVLLNNNNNKRSLTNLKHPNKYTSTYTNNDMNFKSSNHRISSLTFTNKSCLKSSSQKVFYNCFEANSSSGNVNNRITTTTDISNSQSSTIHESRRNMNRFMDPISGFVHDTYSHSHYFTKDEQHDTNMNTRGQTASETEYFDRINSDLGSDVDSSSCPDEVEAPSPPTCGNKLPHWQNSNARSDVNLDPIQQRIPKTDQPQVSRRSSYRKHYCPKCRSRPNVSVSSNTDSGPLHSVEEFNNAKNNNDGKSLESEELPPKPVSVPTQGDKIMSNIKEEILHSVTFEQKDQHLDDEVTKENLRNILLKTHLNRDSYAYDNLKSAKYDTVRCYMWAGEKLSKFNLTMLDIGKNVIYAVERQSVSSDYIMLACIATFLLPFVAVIFHSTNNSTNNSDHLIINPSNVQNNDGQFLSSFITGDNILFLENNNSLNQTFFTHLFTSNNSIFGNTVIGLYIRAILSILNHLFSSVLLKMYNLLIGADVQAFNCSQPYCIIFWNIVTGQFFINWFSKPDIQGRLVILIGFILRFNVYGTVFFLLCIAERTFQERLLYAKYFFSLTSGRRALKYRVPQFRLNKIGHIKCWLMLRSYLKKRGPQRSVEIIMATAFYIVFTLGLSLCAQLLSKSRGSVFLQLTNWDILGLTFGIVIFLYRFILLGTKITKKYRNFSVLITEQINLYLSMESKPHKKEDLMLTFQVLRLVESLLKEVDGPFRVCGWTLNPLVYNIFKLVLLSCVSTLLSESLGFKLKLYKLKLNPSNW</sequence>
<keyword evidence="5" id="KW-0325">Glycoprotein</keyword>
<feature type="transmembrane region" description="Helical" evidence="7">
    <location>
        <begin position="1427"/>
        <end position="1448"/>
    </location>
</feature>
<dbReference type="WBParaSite" id="TREG1_56920.2">
    <property type="protein sequence ID" value="TREG1_56920.2"/>
    <property type="gene ID" value="TREG1_56920"/>
</dbReference>
<comment type="subcellular location">
    <subcellularLocation>
        <location evidence="1">Membrane</location>
        <topology evidence="1">Multi-pass membrane protein</topology>
    </subcellularLocation>
</comment>
<feature type="transmembrane region" description="Helical" evidence="7">
    <location>
        <begin position="1344"/>
        <end position="1367"/>
    </location>
</feature>
<keyword evidence="3 7" id="KW-1133">Transmembrane helix</keyword>
<evidence type="ECO:0000313" key="11">
    <source>
        <dbReference type="WBParaSite" id="TREG1_56920.3"/>
    </source>
</evidence>
<feature type="compositionally biased region" description="Polar residues" evidence="6">
    <location>
        <begin position="217"/>
        <end position="232"/>
    </location>
</feature>
<feature type="region of interest" description="Disordered" evidence="6">
    <location>
        <begin position="974"/>
        <end position="1096"/>
    </location>
</feature>
<feature type="transmembrane region" description="Helical" evidence="7">
    <location>
        <begin position="1272"/>
        <end position="1293"/>
    </location>
</feature>
<dbReference type="GO" id="GO:0005783">
    <property type="term" value="C:endoplasmic reticulum"/>
    <property type="evidence" value="ECO:0007669"/>
    <property type="project" value="InterPro"/>
</dbReference>
<feature type="compositionally biased region" description="Polar residues" evidence="6">
    <location>
        <begin position="377"/>
        <end position="387"/>
    </location>
</feature>
<feature type="compositionally biased region" description="Basic residues" evidence="6">
    <location>
        <begin position="1035"/>
        <end position="1047"/>
    </location>
</feature>
<evidence type="ECO:0000256" key="7">
    <source>
        <dbReference type="SAM" id="Phobius"/>
    </source>
</evidence>
<feature type="region of interest" description="Disordered" evidence="6">
    <location>
        <begin position="633"/>
        <end position="674"/>
    </location>
</feature>
<keyword evidence="2 7" id="KW-0812">Transmembrane</keyword>
<evidence type="ECO:0000256" key="4">
    <source>
        <dbReference type="ARBA" id="ARBA00023136"/>
    </source>
</evidence>
<dbReference type="Pfam" id="PF12129">
    <property type="entry name" value="PHTF1-2_N"/>
    <property type="match status" value="1"/>
</dbReference>
<reference evidence="9" key="1">
    <citation type="submission" date="2022-06" db="EMBL/GenBank/DDBJ databases">
        <authorList>
            <person name="Berger JAMES D."/>
            <person name="Berger JAMES D."/>
        </authorList>
    </citation>
    <scope>NUCLEOTIDE SEQUENCE [LARGE SCALE GENOMIC DNA]</scope>
</reference>
<feature type="transmembrane region" description="Helical" evidence="7">
    <location>
        <begin position="131"/>
        <end position="150"/>
    </location>
</feature>
<proteinExistence type="predicted"/>
<keyword evidence="4 7" id="KW-0472">Membrane</keyword>
<feature type="transmembrane region" description="Helical" evidence="7">
    <location>
        <begin position="1193"/>
        <end position="1211"/>
    </location>
</feature>
<dbReference type="PANTHER" id="PTHR12680">
    <property type="entry name" value="PUTATIVE HOMEODOMAIN TRANSCRIPTION FACTOR PHTF"/>
    <property type="match status" value="1"/>
</dbReference>
<feature type="compositionally biased region" description="Low complexity" evidence="6">
    <location>
        <begin position="656"/>
        <end position="671"/>
    </location>
</feature>
<evidence type="ECO:0000259" key="8">
    <source>
        <dbReference type="Pfam" id="PF12129"/>
    </source>
</evidence>
<dbReference type="Proteomes" id="UP000050795">
    <property type="component" value="Unassembled WGS sequence"/>
</dbReference>
<evidence type="ECO:0000313" key="10">
    <source>
        <dbReference type="WBParaSite" id="TREG1_56920.2"/>
    </source>
</evidence>
<feature type="region of interest" description="Disordered" evidence="6">
    <location>
        <begin position="358"/>
        <end position="437"/>
    </location>
</feature>
<evidence type="ECO:0000313" key="9">
    <source>
        <dbReference type="Proteomes" id="UP000050795"/>
    </source>
</evidence>
<feature type="transmembrane region" description="Helical" evidence="7">
    <location>
        <begin position="1460"/>
        <end position="1480"/>
    </location>
</feature>
<feature type="transmembrane region" description="Helical" evidence="7">
    <location>
        <begin position="96"/>
        <end position="119"/>
    </location>
</feature>
<evidence type="ECO:0000256" key="6">
    <source>
        <dbReference type="SAM" id="MobiDB-lite"/>
    </source>
</evidence>
<dbReference type="InterPro" id="IPR039775">
    <property type="entry name" value="PHTF1/2"/>
</dbReference>